<feature type="compositionally biased region" description="Gly residues" evidence="1">
    <location>
        <begin position="84"/>
        <end position="94"/>
    </location>
</feature>
<evidence type="ECO:0000313" key="3">
    <source>
        <dbReference type="Proteomes" id="UP000265520"/>
    </source>
</evidence>
<evidence type="ECO:0000256" key="1">
    <source>
        <dbReference type="SAM" id="MobiDB-lite"/>
    </source>
</evidence>
<organism evidence="2 3">
    <name type="scientific">Trifolium medium</name>
    <dbReference type="NCBI Taxonomy" id="97028"/>
    <lineage>
        <taxon>Eukaryota</taxon>
        <taxon>Viridiplantae</taxon>
        <taxon>Streptophyta</taxon>
        <taxon>Embryophyta</taxon>
        <taxon>Tracheophyta</taxon>
        <taxon>Spermatophyta</taxon>
        <taxon>Magnoliopsida</taxon>
        <taxon>eudicotyledons</taxon>
        <taxon>Gunneridae</taxon>
        <taxon>Pentapetalae</taxon>
        <taxon>rosids</taxon>
        <taxon>fabids</taxon>
        <taxon>Fabales</taxon>
        <taxon>Fabaceae</taxon>
        <taxon>Papilionoideae</taxon>
        <taxon>50 kb inversion clade</taxon>
        <taxon>NPAAA clade</taxon>
        <taxon>Hologalegina</taxon>
        <taxon>IRL clade</taxon>
        <taxon>Trifolieae</taxon>
        <taxon>Trifolium</taxon>
    </lineage>
</organism>
<dbReference type="EMBL" id="LXQA010148971">
    <property type="protein sequence ID" value="MCI25725.1"/>
    <property type="molecule type" value="Genomic_DNA"/>
</dbReference>
<feature type="non-terminal residue" evidence="2">
    <location>
        <position position="104"/>
    </location>
</feature>
<feature type="region of interest" description="Disordered" evidence="1">
    <location>
        <begin position="68"/>
        <end position="104"/>
    </location>
</feature>
<keyword evidence="3" id="KW-1185">Reference proteome</keyword>
<reference evidence="2 3" key="1">
    <citation type="journal article" date="2018" name="Front. Plant Sci.">
        <title>Red Clover (Trifolium pratense) and Zigzag Clover (T. medium) - A Picture of Genomic Similarities and Differences.</title>
        <authorList>
            <person name="Dluhosova J."/>
            <person name="Istvanek J."/>
            <person name="Nedelnik J."/>
            <person name="Repkova J."/>
        </authorList>
    </citation>
    <scope>NUCLEOTIDE SEQUENCE [LARGE SCALE GENOMIC DNA]</scope>
    <source>
        <strain evidence="3">cv. 10/8</strain>
        <tissue evidence="2">Leaf</tissue>
    </source>
</reference>
<evidence type="ECO:0000313" key="2">
    <source>
        <dbReference type="EMBL" id="MCI25725.1"/>
    </source>
</evidence>
<dbReference type="AlphaFoldDB" id="A0A392QR13"/>
<dbReference type="Proteomes" id="UP000265520">
    <property type="component" value="Unassembled WGS sequence"/>
</dbReference>
<feature type="compositionally biased region" description="Basic and acidic residues" evidence="1">
    <location>
        <begin position="95"/>
        <end position="104"/>
    </location>
</feature>
<accession>A0A392QR13</accession>
<proteinExistence type="predicted"/>
<sequence length="104" mass="10625">MLKLRSGLSSFCLSRRVLRRHKKNSAAAINITDMVITTERTTVLVLLCLSSFPFVSEDGGAEISAAAGGVSFGKNGVGEREGDGGLGNRGPGAGDGDRLGSGDG</sequence>
<protein>
    <submittedName>
        <fullName evidence="2">Uncharacterized protein</fullName>
    </submittedName>
</protein>
<name>A0A392QR13_9FABA</name>
<comment type="caution">
    <text evidence="2">The sequence shown here is derived from an EMBL/GenBank/DDBJ whole genome shotgun (WGS) entry which is preliminary data.</text>
</comment>